<dbReference type="EC" id="3.1.4.-" evidence="2"/>
<sequence length="164" mass="18183">MIAIKAVVISDTHIKKLGKPLPKPLQDHLADADAIFHCGDIIDEDFLGELEKFGPVYAVRGNGDFIGAVANLPEKRIIEIGGYKIGILHGHGDKGKTVDRASNAFREEAVDIILFGHSHQPMLQAKSGVLMLNPGSPTTKRREKQYSFIILHLEKELHCEFVFF</sequence>
<keyword evidence="5" id="KW-1185">Reference proteome</keyword>
<dbReference type="Pfam" id="PF12850">
    <property type="entry name" value="Metallophos_2"/>
    <property type="match status" value="1"/>
</dbReference>
<evidence type="ECO:0000256" key="2">
    <source>
        <dbReference type="RuleBase" id="RU362039"/>
    </source>
</evidence>
<evidence type="ECO:0000259" key="3">
    <source>
        <dbReference type="Pfam" id="PF12850"/>
    </source>
</evidence>
<proteinExistence type="inferred from homology"/>
<feature type="domain" description="Calcineurin-like phosphoesterase" evidence="3">
    <location>
        <begin position="5"/>
        <end position="155"/>
    </location>
</feature>
<protein>
    <recommendedName>
        <fullName evidence="2">Phosphoesterase</fullName>
        <ecNumber evidence="2">3.1.4.-</ecNumber>
    </recommendedName>
</protein>
<dbReference type="InterPro" id="IPR029052">
    <property type="entry name" value="Metallo-depent_PP-like"/>
</dbReference>
<dbReference type="AlphaFoldDB" id="A0A1M6G738"/>
<name>A0A1M6G738_9FIRM</name>
<evidence type="ECO:0000256" key="1">
    <source>
        <dbReference type="ARBA" id="ARBA00008950"/>
    </source>
</evidence>
<comment type="cofactor">
    <cofactor evidence="2">
        <name>a divalent metal cation</name>
        <dbReference type="ChEBI" id="CHEBI:60240"/>
    </cofactor>
</comment>
<reference evidence="5" key="1">
    <citation type="submission" date="2016-11" db="EMBL/GenBank/DDBJ databases">
        <authorList>
            <person name="Varghese N."/>
            <person name="Submissions S."/>
        </authorList>
    </citation>
    <scope>NUCLEOTIDE SEQUENCE [LARGE SCALE GENOMIC DNA]</scope>
    <source>
        <strain evidence="5">DSM 17957</strain>
    </source>
</reference>
<dbReference type="OrthoDB" id="9800565at2"/>
<accession>A0A1M6G738</accession>
<keyword evidence="2" id="KW-0479">Metal-binding</keyword>
<comment type="similarity">
    <text evidence="1 2">Belongs to the metallophosphoesterase superfamily. YfcE family.</text>
</comment>
<dbReference type="GO" id="GO:0016787">
    <property type="term" value="F:hydrolase activity"/>
    <property type="evidence" value="ECO:0007669"/>
    <property type="project" value="UniProtKB-UniRule"/>
</dbReference>
<dbReference type="InterPro" id="IPR024654">
    <property type="entry name" value="Calcineurin-like_PHP_lpxH"/>
</dbReference>
<evidence type="ECO:0000313" key="5">
    <source>
        <dbReference type="Proteomes" id="UP000184536"/>
    </source>
</evidence>
<dbReference type="SUPFAM" id="SSF56300">
    <property type="entry name" value="Metallo-dependent phosphatases"/>
    <property type="match status" value="1"/>
</dbReference>
<dbReference type="Proteomes" id="UP000184536">
    <property type="component" value="Unassembled WGS sequence"/>
</dbReference>
<dbReference type="EMBL" id="FQZV01000013">
    <property type="protein sequence ID" value="SHJ05755.1"/>
    <property type="molecule type" value="Genomic_DNA"/>
</dbReference>
<dbReference type="GO" id="GO:0046872">
    <property type="term" value="F:metal ion binding"/>
    <property type="evidence" value="ECO:0007669"/>
    <property type="project" value="UniProtKB-KW"/>
</dbReference>
<gene>
    <name evidence="4" type="ORF">SAMN02745975_01199</name>
</gene>
<dbReference type="PANTHER" id="PTHR11124">
    <property type="entry name" value="VACUOLAR SORTING PROTEIN VPS29"/>
    <property type="match status" value="1"/>
</dbReference>
<evidence type="ECO:0000313" key="4">
    <source>
        <dbReference type="EMBL" id="SHJ05755.1"/>
    </source>
</evidence>
<dbReference type="Gene3D" id="3.60.21.10">
    <property type="match status" value="1"/>
</dbReference>
<organism evidence="4 5">
    <name type="scientific">Geosporobacter subterraneus DSM 17957</name>
    <dbReference type="NCBI Taxonomy" id="1121919"/>
    <lineage>
        <taxon>Bacteria</taxon>
        <taxon>Bacillati</taxon>
        <taxon>Bacillota</taxon>
        <taxon>Clostridia</taxon>
        <taxon>Peptostreptococcales</taxon>
        <taxon>Thermotaleaceae</taxon>
        <taxon>Geosporobacter</taxon>
    </lineage>
</organism>
<dbReference type="NCBIfam" id="TIGR00040">
    <property type="entry name" value="yfcE"/>
    <property type="match status" value="1"/>
</dbReference>
<dbReference type="RefSeq" id="WP_110940438.1">
    <property type="nucleotide sequence ID" value="NZ_FQZV01000013.1"/>
</dbReference>
<dbReference type="InterPro" id="IPR000979">
    <property type="entry name" value="Phosphodiesterase_MJ0936/Vps29"/>
</dbReference>
<dbReference type="STRING" id="1121919.SAMN02745975_01199"/>